<gene>
    <name evidence="2" type="ORF">METZ01_LOCUS172440</name>
</gene>
<evidence type="ECO:0000256" key="1">
    <source>
        <dbReference type="SAM" id="MobiDB-lite"/>
    </source>
</evidence>
<proteinExistence type="predicted"/>
<evidence type="ECO:0000313" key="2">
    <source>
        <dbReference type="EMBL" id="SVB19586.1"/>
    </source>
</evidence>
<dbReference type="AlphaFoldDB" id="A0A382C0I6"/>
<feature type="compositionally biased region" description="Polar residues" evidence="1">
    <location>
        <begin position="1"/>
        <end position="22"/>
    </location>
</feature>
<feature type="region of interest" description="Disordered" evidence="1">
    <location>
        <begin position="1"/>
        <end position="23"/>
    </location>
</feature>
<accession>A0A382C0I6</accession>
<organism evidence="2">
    <name type="scientific">marine metagenome</name>
    <dbReference type="NCBI Taxonomy" id="408172"/>
    <lineage>
        <taxon>unclassified sequences</taxon>
        <taxon>metagenomes</taxon>
        <taxon>ecological metagenomes</taxon>
    </lineage>
</organism>
<sequence>LLNDTVLTGNPTAPTASPGDNDTSVATTAYTDAAVAAHTTAATVAQLDNSTLIATTAYVDLAVANAAIDFLNDIGNVSTTGMADGDMILYDTTTSTWKNQVMSGHVSIDETGATIVSNVGANAVALGAQTTGAYVATIAAGDNITVTGSGAESAAATIALSNNVTIAGNLTVQGVTTQVDSTTVSVADPVFVIGEAGVANDGKDRGIEFNYYDEEARKGFFGWDDSAASFTFIGDATNTNEVFSGSPGDIIVGNITGTIITPSQTNITGLGTIGTGVWNSTAIAPLYGGTGGDSSGASGVAVVTGGTWSYEGNLDVSLGGTGLSTVATDGILLGAGAGNMTVLAPGAEGQNMRIVGGSPVWSDVIDGGTW</sequence>
<feature type="non-terminal residue" evidence="2">
    <location>
        <position position="1"/>
    </location>
</feature>
<protein>
    <submittedName>
        <fullName evidence="2">Uncharacterized protein</fullName>
    </submittedName>
</protein>
<dbReference type="EMBL" id="UINC01032246">
    <property type="protein sequence ID" value="SVB19586.1"/>
    <property type="molecule type" value="Genomic_DNA"/>
</dbReference>
<name>A0A382C0I6_9ZZZZ</name>
<reference evidence="2" key="1">
    <citation type="submission" date="2018-05" db="EMBL/GenBank/DDBJ databases">
        <authorList>
            <person name="Lanie J.A."/>
            <person name="Ng W.-L."/>
            <person name="Kazmierczak K.M."/>
            <person name="Andrzejewski T.M."/>
            <person name="Davidsen T.M."/>
            <person name="Wayne K.J."/>
            <person name="Tettelin H."/>
            <person name="Glass J.I."/>
            <person name="Rusch D."/>
            <person name="Podicherti R."/>
            <person name="Tsui H.-C.T."/>
            <person name="Winkler M.E."/>
        </authorList>
    </citation>
    <scope>NUCLEOTIDE SEQUENCE</scope>
</reference>